<dbReference type="AlphaFoldDB" id="A0A4Z1F997"/>
<feature type="compositionally biased region" description="Acidic residues" evidence="1">
    <location>
        <begin position="222"/>
        <end position="234"/>
    </location>
</feature>
<dbReference type="OrthoDB" id="3549111at2759"/>
<feature type="compositionally biased region" description="Basic residues" evidence="1">
    <location>
        <begin position="1"/>
        <end position="15"/>
    </location>
</feature>
<gene>
    <name evidence="2" type="ORF">BTUL_0005g01320</name>
</gene>
<name>A0A4Z1F997_9HELO</name>
<keyword evidence="3" id="KW-1185">Reference proteome</keyword>
<protein>
    <submittedName>
        <fullName evidence="2">Uncharacterized protein</fullName>
    </submittedName>
</protein>
<dbReference type="Proteomes" id="UP000297777">
    <property type="component" value="Unassembled WGS sequence"/>
</dbReference>
<proteinExistence type="predicted"/>
<organism evidence="2 3">
    <name type="scientific">Botrytis tulipae</name>
    <dbReference type="NCBI Taxonomy" id="87230"/>
    <lineage>
        <taxon>Eukaryota</taxon>
        <taxon>Fungi</taxon>
        <taxon>Dikarya</taxon>
        <taxon>Ascomycota</taxon>
        <taxon>Pezizomycotina</taxon>
        <taxon>Leotiomycetes</taxon>
        <taxon>Helotiales</taxon>
        <taxon>Sclerotiniaceae</taxon>
        <taxon>Botrytis</taxon>
    </lineage>
</organism>
<feature type="region of interest" description="Disordered" evidence="1">
    <location>
        <begin position="213"/>
        <end position="234"/>
    </location>
</feature>
<reference evidence="2 3" key="1">
    <citation type="submission" date="2017-12" db="EMBL/GenBank/DDBJ databases">
        <title>Comparative genomics of Botrytis spp.</title>
        <authorList>
            <person name="Valero-Jimenez C.A."/>
            <person name="Tapia P."/>
            <person name="Veloso J."/>
            <person name="Silva-Moreno E."/>
            <person name="Staats M."/>
            <person name="Valdes J.H."/>
            <person name="Van Kan J.A.L."/>
        </authorList>
    </citation>
    <scope>NUCLEOTIDE SEQUENCE [LARGE SCALE GENOMIC DNA]</scope>
    <source>
        <strain evidence="2 3">Bt9001</strain>
    </source>
</reference>
<accession>A0A4Z1F997</accession>
<sequence>MHRASIQKHARTRHLARQDASRGSQSMYPSLLVRGSVTKSTLASQSLPIPDDMATDKDAIINTNVPAYSVPDALHEGQIGNLSDASTSAEIDSDAATNHSETIHKLSSNTTLSDHPEIFSDTSTSAVYDADADADADAESESDISCVALEVADVIWDQGQGFWVHDFALVRQFEEEKRMADMTGGGEECFAAEVEKKDEEGLSEAMKAWIESRFPDRHEKNLEEDEEEDISKEG</sequence>
<evidence type="ECO:0000313" key="3">
    <source>
        <dbReference type="Proteomes" id="UP000297777"/>
    </source>
</evidence>
<evidence type="ECO:0000256" key="1">
    <source>
        <dbReference type="SAM" id="MobiDB-lite"/>
    </source>
</evidence>
<dbReference type="EMBL" id="PQXH01000005">
    <property type="protein sequence ID" value="TGO19283.1"/>
    <property type="molecule type" value="Genomic_DNA"/>
</dbReference>
<comment type="caution">
    <text evidence="2">The sequence shown here is derived from an EMBL/GenBank/DDBJ whole genome shotgun (WGS) entry which is preliminary data.</text>
</comment>
<evidence type="ECO:0000313" key="2">
    <source>
        <dbReference type="EMBL" id="TGO19283.1"/>
    </source>
</evidence>
<feature type="region of interest" description="Disordered" evidence="1">
    <location>
        <begin position="1"/>
        <end position="28"/>
    </location>
</feature>